<dbReference type="EMBL" id="VNJI01000018">
    <property type="protein sequence ID" value="TVY08955.1"/>
    <property type="molecule type" value="Genomic_DNA"/>
</dbReference>
<keyword evidence="1 2" id="KW-0807">Transducer</keyword>
<proteinExistence type="predicted"/>
<evidence type="ECO:0000313" key="4">
    <source>
        <dbReference type="EMBL" id="TVY08955.1"/>
    </source>
</evidence>
<dbReference type="PANTHER" id="PTHR32089:SF112">
    <property type="entry name" value="LYSOZYME-LIKE PROTEIN-RELATED"/>
    <property type="match status" value="1"/>
</dbReference>
<evidence type="ECO:0000256" key="1">
    <source>
        <dbReference type="ARBA" id="ARBA00023224"/>
    </source>
</evidence>
<dbReference type="SUPFAM" id="SSF58104">
    <property type="entry name" value="Methyl-accepting chemotaxis protein (MCP) signaling domain"/>
    <property type="match status" value="1"/>
</dbReference>
<dbReference type="Gene3D" id="1.10.287.950">
    <property type="entry name" value="Methyl-accepting chemotaxis protein"/>
    <property type="match status" value="1"/>
</dbReference>
<evidence type="ECO:0000256" key="2">
    <source>
        <dbReference type="PROSITE-ProRule" id="PRU00284"/>
    </source>
</evidence>
<dbReference type="RefSeq" id="WP_144848337.1">
    <property type="nucleotide sequence ID" value="NZ_VNJI01000018.1"/>
</dbReference>
<gene>
    <name evidence="4" type="ORF">FPZ49_15835</name>
</gene>
<evidence type="ECO:0000313" key="5">
    <source>
        <dbReference type="Proteomes" id="UP000317036"/>
    </source>
</evidence>
<evidence type="ECO:0000259" key="3">
    <source>
        <dbReference type="PROSITE" id="PS50111"/>
    </source>
</evidence>
<dbReference type="OrthoDB" id="9765776at2"/>
<organism evidence="4 5">
    <name type="scientific">Paenibacillus cremeus</name>
    <dbReference type="NCBI Taxonomy" id="2163881"/>
    <lineage>
        <taxon>Bacteria</taxon>
        <taxon>Bacillati</taxon>
        <taxon>Bacillota</taxon>
        <taxon>Bacilli</taxon>
        <taxon>Bacillales</taxon>
        <taxon>Paenibacillaceae</taxon>
        <taxon>Paenibacillus</taxon>
    </lineage>
</organism>
<reference evidence="4 5" key="1">
    <citation type="submission" date="2019-07" db="EMBL/GenBank/DDBJ databases">
        <authorList>
            <person name="Kim J."/>
        </authorList>
    </citation>
    <scope>NUCLEOTIDE SEQUENCE [LARGE SCALE GENOMIC DNA]</scope>
    <source>
        <strain evidence="4 5">JC52</strain>
    </source>
</reference>
<dbReference type="Pfam" id="PF00015">
    <property type="entry name" value="MCPsignal"/>
    <property type="match status" value="1"/>
</dbReference>
<name>A0A559K9Z8_9BACL</name>
<dbReference type="GO" id="GO:0016020">
    <property type="term" value="C:membrane"/>
    <property type="evidence" value="ECO:0007669"/>
    <property type="project" value="InterPro"/>
</dbReference>
<protein>
    <recommendedName>
        <fullName evidence="3">Methyl-accepting transducer domain-containing protein</fullName>
    </recommendedName>
</protein>
<dbReference type="PROSITE" id="PS50111">
    <property type="entry name" value="CHEMOTAXIS_TRANSDUC_2"/>
    <property type="match status" value="1"/>
</dbReference>
<dbReference type="GO" id="GO:0007165">
    <property type="term" value="P:signal transduction"/>
    <property type="evidence" value="ECO:0007669"/>
    <property type="project" value="UniProtKB-KW"/>
</dbReference>
<accession>A0A559K9Z8</accession>
<dbReference type="AlphaFoldDB" id="A0A559K9Z8"/>
<sequence>MAGSFYTPVTNSSGSVQAVIKIASNITERQTVLESSTQDFIHVVAKMTANTNEVYAASQSIMNDMAILDRESDVVKKNVEEIQKVTAFVEDVAARSNLLGLNAAIESARAGVHGRGFNVVANEIRKMADSSKESAASISKQLGDIQKSVFVMVELVAKVNEKTHRNYVSINELKTAYEQIASTADNPASFL</sequence>
<feature type="domain" description="Methyl-accepting transducer" evidence="3">
    <location>
        <begin position="75"/>
        <end position="191"/>
    </location>
</feature>
<dbReference type="Proteomes" id="UP000317036">
    <property type="component" value="Unassembled WGS sequence"/>
</dbReference>
<comment type="caution">
    <text evidence="4">The sequence shown here is derived from an EMBL/GenBank/DDBJ whole genome shotgun (WGS) entry which is preliminary data.</text>
</comment>
<keyword evidence="5" id="KW-1185">Reference proteome</keyword>
<dbReference type="PANTHER" id="PTHR32089">
    <property type="entry name" value="METHYL-ACCEPTING CHEMOTAXIS PROTEIN MCPB"/>
    <property type="match status" value="1"/>
</dbReference>
<dbReference type="InterPro" id="IPR004089">
    <property type="entry name" value="MCPsignal_dom"/>
</dbReference>